<dbReference type="Pfam" id="PF00005">
    <property type="entry name" value="ABC_tran"/>
    <property type="match status" value="1"/>
</dbReference>
<dbReference type="InterPro" id="IPR013525">
    <property type="entry name" value="ABC2_TM"/>
</dbReference>
<keyword evidence="6 7" id="KW-0472">Membrane</keyword>
<gene>
    <name evidence="9" type="ORF">Fcan01_16345</name>
</gene>
<dbReference type="InterPro" id="IPR017871">
    <property type="entry name" value="ABC_transporter-like_CS"/>
</dbReference>
<evidence type="ECO:0000313" key="9">
    <source>
        <dbReference type="EMBL" id="OXA48703.1"/>
    </source>
</evidence>
<dbReference type="OrthoDB" id="6593433at2759"/>
<dbReference type="CDD" id="cd03230">
    <property type="entry name" value="ABC_DR_subfamily_A"/>
    <property type="match status" value="1"/>
</dbReference>
<dbReference type="EMBL" id="LNIX01000011">
    <property type="protein sequence ID" value="OXA48703.1"/>
    <property type="molecule type" value="Genomic_DNA"/>
</dbReference>
<feature type="transmembrane region" description="Helical" evidence="7">
    <location>
        <begin position="569"/>
        <end position="586"/>
    </location>
</feature>
<evidence type="ECO:0000256" key="3">
    <source>
        <dbReference type="ARBA" id="ARBA00022741"/>
    </source>
</evidence>
<keyword evidence="5 7" id="KW-1133">Transmembrane helix</keyword>
<keyword evidence="3" id="KW-0547">Nucleotide-binding</keyword>
<dbReference type="GO" id="GO:0016020">
    <property type="term" value="C:membrane"/>
    <property type="evidence" value="ECO:0007669"/>
    <property type="project" value="UniProtKB-SubCell"/>
</dbReference>
<dbReference type="GO" id="GO:0016887">
    <property type="term" value="F:ATP hydrolysis activity"/>
    <property type="evidence" value="ECO:0007669"/>
    <property type="project" value="InterPro"/>
</dbReference>
<evidence type="ECO:0000256" key="4">
    <source>
        <dbReference type="ARBA" id="ARBA00022840"/>
    </source>
</evidence>
<comment type="caution">
    <text evidence="9">The sequence shown here is derived from an EMBL/GenBank/DDBJ whole genome shotgun (WGS) entry which is preliminary data.</text>
</comment>
<evidence type="ECO:0000256" key="6">
    <source>
        <dbReference type="ARBA" id="ARBA00023136"/>
    </source>
</evidence>
<dbReference type="InterPro" id="IPR003593">
    <property type="entry name" value="AAA+_ATPase"/>
</dbReference>
<dbReference type="Gene3D" id="3.40.50.300">
    <property type="entry name" value="P-loop containing nucleotide triphosphate hydrolases"/>
    <property type="match status" value="1"/>
</dbReference>
<dbReference type="Pfam" id="PF12698">
    <property type="entry name" value="ABC2_membrane_3"/>
    <property type="match status" value="1"/>
</dbReference>
<evidence type="ECO:0000256" key="7">
    <source>
        <dbReference type="SAM" id="Phobius"/>
    </source>
</evidence>
<keyword evidence="2 7" id="KW-0812">Transmembrane</keyword>
<dbReference type="InterPro" id="IPR003439">
    <property type="entry name" value="ABC_transporter-like_ATP-bd"/>
</dbReference>
<accession>A0A226DU00</accession>
<dbReference type="SMART" id="SM00382">
    <property type="entry name" value="AAA"/>
    <property type="match status" value="1"/>
</dbReference>
<name>A0A226DU00_FOLCA</name>
<dbReference type="SUPFAM" id="SSF52540">
    <property type="entry name" value="P-loop containing nucleoside triphosphate hydrolases"/>
    <property type="match status" value="1"/>
</dbReference>
<keyword evidence="10" id="KW-1185">Reference proteome</keyword>
<evidence type="ECO:0000313" key="10">
    <source>
        <dbReference type="Proteomes" id="UP000198287"/>
    </source>
</evidence>
<feature type="transmembrane region" description="Helical" evidence="7">
    <location>
        <begin position="317"/>
        <end position="334"/>
    </location>
</feature>
<feature type="transmembrane region" description="Helical" evidence="7">
    <location>
        <begin position="653"/>
        <end position="675"/>
    </location>
</feature>
<sequence length="681" mass="76402">MALRVRNGTKSYFKGSYILKDLNMSVARGEIYGLLGASGCGKTTLLSCVVGLRQLDRGDLIVFGQQRNGHLGHLCGYMPQDISLLNVLTIDEALHHFGLIYGMSEKAIENKIKFLASFLDLPDLSRQIQHLSGGQKRRVSLAVVMIHNPALLVLDEPTVGLDPLLRQRIWEHLFEISRTRGTTIIISTHYIEECKRCDKVGFMRCGQLLAEDTPTALLTMYGETSLEGVALHLCRQHETRPSISANPDVLNAKPLSIDPDKIIEDEETGVVKAKLYRKLSITLHDNVVLSPVNVQTNHKSVVKALVLKAWRRRKRDWRLVFAELLMPIVVLIVLQNVVGLEPRNIGVSLVTGNPNLTNNAQLEKYCEGRDVQRSNGSSRCFENLGICDFVGNFKPYEFNWMTTDSWENGLYNIRAGKSVALVEFPHNYTNHMRNRILERNYVSNETIDGTTISIAMDQSNIITATWIKQLIVTNYLKYIGAMATSCGGSEESVQPPLYFHAIYGGLGIESIIRFSEPAMLVVLMMFLSQSGGIVWIVDRSEGLEDRDYAAGVTLRHRIAASLLTDSTKIVIQLIVFVTLLTAVYGMRVKGSWVLMLALVFLASVEGLAIGLFFPLEWSPDYFRQYFSHWLPSTYPNDALRSIASRGWGLDNFYVTRGFVTSLGWTLVCVLIVLLVESRKHK</sequence>
<comment type="subcellular location">
    <subcellularLocation>
        <location evidence="1">Membrane</location>
        <topology evidence="1">Multi-pass membrane protein</topology>
    </subcellularLocation>
</comment>
<evidence type="ECO:0000256" key="2">
    <source>
        <dbReference type="ARBA" id="ARBA00022692"/>
    </source>
</evidence>
<evidence type="ECO:0000259" key="8">
    <source>
        <dbReference type="PROSITE" id="PS50893"/>
    </source>
</evidence>
<dbReference type="GO" id="GO:0005524">
    <property type="term" value="F:ATP binding"/>
    <property type="evidence" value="ECO:0007669"/>
    <property type="project" value="UniProtKB-KW"/>
</dbReference>
<dbReference type="PANTHER" id="PTHR43038">
    <property type="entry name" value="ATP-BINDING CASSETTE, SUB-FAMILY H, MEMBER 1"/>
    <property type="match status" value="1"/>
</dbReference>
<evidence type="ECO:0000256" key="5">
    <source>
        <dbReference type="ARBA" id="ARBA00022989"/>
    </source>
</evidence>
<dbReference type="InterPro" id="IPR027417">
    <property type="entry name" value="P-loop_NTPase"/>
</dbReference>
<reference evidence="9 10" key="1">
    <citation type="submission" date="2015-12" db="EMBL/GenBank/DDBJ databases">
        <title>The genome of Folsomia candida.</title>
        <authorList>
            <person name="Faddeeva A."/>
            <person name="Derks M.F."/>
            <person name="Anvar Y."/>
            <person name="Smit S."/>
            <person name="Van Straalen N."/>
            <person name="Roelofs D."/>
        </authorList>
    </citation>
    <scope>NUCLEOTIDE SEQUENCE [LARGE SCALE GENOMIC DNA]</scope>
    <source>
        <strain evidence="9 10">VU population</strain>
        <tissue evidence="9">Whole body</tissue>
    </source>
</reference>
<feature type="transmembrane region" description="Helical" evidence="7">
    <location>
        <begin position="593"/>
        <end position="613"/>
    </location>
</feature>
<keyword evidence="4" id="KW-0067">ATP-binding</keyword>
<dbReference type="PROSITE" id="PS00211">
    <property type="entry name" value="ABC_TRANSPORTER_1"/>
    <property type="match status" value="1"/>
</dbReference>
<dbReference type="GO" id="GO:0140359">
    <property type="term" value="F:ABC-type transporter activity"/>
    <property type="evidence" value="ECO:0007669"/>
    <property type="project" value="InterPro"/>
</dbReference>
<dbReference type="PANTHER" id="PTHR43038:SF3">
    <property type="entry name" value="ABC TRANSPORTER G FAMILY MEMBER 20 ISOFORM X1"/>
    <property type="match status" value="1"/>
</dbReference>
<proteinExistence type="predicted"/>
<dbReference type="Proteomes" id="UP000198287">
    <property type="component" value="Unassembled WGS sequence"/>
</dbReference>
<feature type="domain" description="ABC transporter" evidence="8">
    <location>
        <begin position="3"/>
        <end position="230"/>
    </location>
</feature>
<protein>
    <submittedName>
        <fullName evidence="9">ABC transporter G family member 23</fullName>
    </submittedName>
</protein>
<evidence type="ECO:0000256" key="1">
    <source>
        <dbReference type="ARBA" id="ARBA00004141"/>
    </source>
</evidence>
<dbReference type="PROSITE" id="PS50893">
    <property type="entry name" value="ABC_TRANSPORTER_2"/>
    <property type="match status" value="1"/>
</dbReference>
<organism evidence="9 10">
    <name type="scientific">Folsomia candida</name>
    <name type="common">Springtail</name>
    <dbReference type="NCBI Taxonomy" id="158441"/>
    <lineage>
        <taxon>Eukaryota</taxon>
        <taxon>Metazoa</taxon>
        <taxon>Ecdysozoa</taxon>
        <taxon>Arthropoda</taxon>
        <taxon>Hexapoda</taxon>
        <taxon>Collembola</taxon>
        <taxon>Entomobryomorpha</taxon>
        <taxon>Isotomoidea</taxon>
        <taxon>Isotomidae</taxon>
        <taxon>Proisotominae</taxon>
        <taxon>Folsomia</taxon>
    </lineage>
</organism>
<dbReference type="AlphaFoldDB" id="A0A226DU00"/>